<comment type="caution">
    <text evidence="1">The sequence shown here is derived from an EMBL/GenBank/DDBJ whole genome shotgun (WGS) entry which is preliminary data.</text>
</comment>
<gene>
    <name evidence="1" type="ORF">HPB49_018843</name>
</gene>
<proteinExistence type="predicted"/>
<evidence type="ECO:0000313" key="1">
    <source>
        <dbReference type="EMBL" id="KAH7960349.1"/>
    </source>
</evidence>
<accession>A0ACB8D7C5</accession>
<sequence>MKLETRESPNLLGLQSIYRGGGSSYTSAKCGRRGGLGMGMFLMSVSIYNLMLFEKYKGTAMSMTFLAWGVAGLYGPVLLARLRDTYALQGALLICGGIILNSVPLGMLLRRPSSINFNSLKYAISNFLLRRNASSSKSVKAAPLPLDEPSDFAVSSIQGNMHSEADIVNPNLHRAANSNLEDVEEAGTDLHDRGTVAEDCSSFVSTKTKRHLTRSLFNSLVALLRTPAFYVFLAATVVSEYSLVSFGTTIVDYATDKGIELSVAVQLVIFGAVGHILARLCVVPLSDCATACRLPMYACAFAVEAASTMTMPHAKSMVIITVLRIAESLAQGFVISVRGILLAQYLGIERVATCSGLFGLTMIPVSLSSPTILGYFRDTMGSYDPFYRMMAALNAIVAGVLFLFFVYDWRRTKPQEVERCGPTYRQPDDEQPRAEPS</sequence>
<dbReference type="Proteomes" id="UP000821865">
    <property type="component" value="Chromosome 3"/>
</dbReference>
<evidence type="ECO:0000313" key="2">
    <source>
        <dbReference type="Proteomes" id="UP000821865"/>
    </source>
</evidence>
<organism evidence="1 2">
    <name type="scientific">Dermacentor silvarum</name>
    <name type="common">Tick</name>
    <dbReference type="NCBI Taxonomy" id="543639"/>
    <lineage>
        <taxon>Eukaryota</taxon>
        <taxon>Metazoa</taxon>
        <taxon>Ecdysozoa</taxon>
        <taxon>Arthropoda</taxon>
        <taxon>Chelicerata</taxon>
        <taxon>Arachnida</taxon>
        <taxon>Acari</taxon>
        <taxon>Parasitiformes</taxon>
        <taxon>Ixodida</taxon>
        <taxon>Ixodoidea</taxon>
        <taxon>Ixodidae</taxon>
        <taxon>Rhipicephalinae</taxon>
        <taxon>Dermacentor</taxon>
    </lineage>
</organism>
<name>A0ACB8D7C5_DERSI</name>
<dbReference type="EMBL" id="CM023472">
    <property type="protein sequence ID" value="KAH7960349.1"/>
    <property type="molecule type" value="Genomic_DNA"/>
</dbReference>
<keyword evidence="2" id="KW-1185">Reference proteome</keyword>
<protein>
    <submittedName>
        <fullName evidence="1">Uncharacterized protein</fullName>
    </submittedName>
</protein>
<reference evidence="1" key="1">
    <citation type="submission" date="2020-05" db="EMBL/GenBank/DDBJ databases">
        <title>Large-scale comparative analyses of tick genomes elucidate their genetic diversity and vector capacities.</title>
        <authorList>
            <person name="Jia N."/>
            <person name="Wang J."/>
            <person name="Shi W."/>
            <person name="Du L."/>
            <person name="Sun Y."/>
            <person name="Zhan W."/>
            <person name="Jiang J."/>
            <person name="Wang Q."/>
            <person name="Zhang B."/>
            <person name="Ji P."/>
            <person name="Sakyi L.B."/>
            <person name="Cui X."/>
            <person name="Yuan T."/>
            <person name="Jiang B."/>
            <person name="Yang W."/>
            <person name="Lam T.T.-Y."/>
            <person name="Chang Q."/>
            <person name="Ding S."/>
            <person name="Wang X."/>
            <person name="Zhu J."/>
            <person name="Ruan X."/>
            <person name="Zhao L."/>
            <person name="Wei J."/>
            <person name="Que T."/>
            <person name="Du C."/>
            <person name="Cheng J."/>
            <person name="Dai P."/>
            <person name="Han X."/>
            <person name="Huang E."/>
            <person name="Gao Y."/>
            <person name="Liu J."/>
            <person name="Shao H."/>
            <person name="Ye R."/>
            <person name="Li L."/>
            <person name="Wei W."/>
            <person name="Wang X."/>
            <person name="Wang C."/>
            <person name="Yang T."/>
            <person name="Huo Q."/>
            <person name="Li W."/>
            <person name="Guo W."/>
            <person name="Chen H."/>
            <person name="Zhou L."/>
            <person name="Ni X."/>
            <person name="Tian J."/>
            <person name="Zhou Y."/>
            <person name="Sheng Y."/>
            <person name="Liu T."/>
            <person name="Pan Y."/>
            <person name="Xia L."/>
            <person name="Li J."/>
            <person name="Zhao F."/>
            <person name="Cao W."/>
        </authorList>
    </citation>
    <scope>NUCLEOTIDE SEQUENCE</scope>
    <source>
        <strain evidence="1">Dsil-2018</strain>
    </source>
</reference>